<reference evidence="4 5" key="1">
    <citation type="submission" date="2019-03" db="EMBL/GenBank/DDBJ databases">
        <title>Genomic Encyclopedia of Type Strains, Phase IV (KMG-IV): sequencing the most valuable type-strain genomes for metagenomic binning, comparative biology and taxonomic classification.</title>
        <authorList>
            <person name="Goeker M."/>
        </authorList>
    </citation>
    <scope>NUCLEOTIDE SEQUENCE [LARGE SCALE GENOMIC DNA]</scope>
    <source>
        <strain evidence="4 5">DSM 26752</strain>
    </source>
</reference>
<evidence type="ECO:0000313" key="5">
    <source>
        <dbReference type="Proteomes" id="UP000294567"/>
    </source>
</evidence>
<dbReference type="PANTHER" id="PTHR42919:SF8">
    <property type="entry name" value="N-ALPHA-ACETYLTRANSFERASE 50"/>
    <property type="match status" value="1"/>
</dbReference>
<organism evidence="4 5">
    <name type="scientific">Keratinibaculum paraultunense</name>
    <dbReference type="NCBI Taxonomy" id="1278232"/>
    <lineage>
        <taxon>Bacteria</taxon>
        <taxon>Bacillati</taxon>
        <taxon>Bacillota</taxon>
        <taxon>Tissierellia</taxon>
        <taxon>Tissierellales</taxon>
        <taxon>Tepidimicrobiaceae</taxon>
        <taxon>Keratinibaculum</taxon>
    </lineage>
</organism>
<dbReference type="InterPro" id="IPR051556">
    <property type="entry name" value="N-term/lysine_N-AcTrnsfr"/>
</dbReference>
<evidence type="ECO:0000256" key="1">
    <source>
        <dbReference type="ARBA" id="ARBA00022679"/>
    </source>
</evidence>
<dbReference type="InterPro" id="IPR000182">
    <property type="entry name" value="GNAT_dom"/>
</dbReference>
<dbReference type="GO" id="GO:0016747">
    <property type="term" value="F:acyltransferase activity, transferring groups other than amino-acyl groups"/>
    <property type="evidence" value="ECO:0007669"/>
    <property type="project" value="InterPro"/>
</dbReference>
<name>A0A4V6NZ34_9FIRM</name>
<feature type="domain" description="N-acetyltransferase" evidence="3">
    <location>
        <begin position="6"/>
        <end position="168"/>
    </location>
</feature>
<evidence type="ECO:0000259" key="3">
    <source>
        <dbReference type="PROSITE" id="PS51186"/>
    </source>
</evidence>
<evidence type="ECO:0000313" key="4">
    <source>
        <dbReference type="EMBL" id="TCS87456.1"/>
    </source>
</evidence>
<dbReference type="AlphaFoldDB" id="A0A4V6NZ34"/>
<dbReference type="RefSeq" id="WP_132028786.1">
    <property type="nucleotide sequence ID" value="NZ_CP068564.1"/>
</dbReference>
<dbReference type="Pfam" id="PF00583">
    <property type="entry name" value="Acetyltransf_1"/>
    <property type="match status" value="1"/>
</dbReference>
<keyword evidence="5" id="KW-1185">Reference proteome</keyword>
<dbReference type="SUPFAM" id="SSF55729">
    <property type="entry name" value="Acyl-CoA N-acyltransferases (Nat)"/>
    <property type="match status" value="1"/>
</dbReference>
<accession>A0A4V6NZ34</accession>
<dbReference type="CDD" id="cd04301">
    <property type="entry name" value="NAT_SF"/>
    <property type="match status" value="1"/>
</dbReference>
<protein>
    <submittedName>
        <fullName evidence="4">N-acetylglutamate synthase-like GNAT family acetyltransferase</fullName>
    </submittedName>
</protein>
<keyword evidence="1 4" id="KW-0808">Transferase</keyword>
<dbReference type="PROSITE" id="PS51186">
    <property type="entry name" value="GNAT"/>
    <property type="match status" value="1"/>
</dbReference>
<dbReference type="PANTHER" id="PTHR42919">
    <property type="entry name" value="N-ALPHA-ACETYLTRANSFERASE"/>
    <property type="match status" value="1"/>
</dbReference>
<dbReference type="Gene3D" id="3.40.630.30">
    <property type="match status" value="1"/>
</dbReference>
<gene>
    <name evidence="4" type="ORF">EDD65_11118</name>
</gene>
<evidence type="ECO:0000256" key="2">
    <source>
        <dbReference type="ARBA" id="ARBA00023315"/>
    </source>
</evidence>
<keyword evidence="2" id="KW-0012">Acyltransferase</keyword>
<sequence>MSKIKTNIRTFQEKDKEAIIELIANFRVDLAGLKGIEKEQNMDMAKEELRDYIDNKYPIFIAEDKGNIIVGYLVCKVERDIVWAESLYVLPEYRRRGIASLLFNEAEKVAEKLGGDTVYNWVHPNNDGIIKFLDKRGYNVLNLIEIRKPWKGEINNQKIKVDKHEFRY</sequence>
<comment type="caution">
    <text evidence="4">The sequence shown here is derived from an EMBL/GenBank/DDBJ whole genome shotgun (WGS) entry which is preliminary data.</text>
</comment>
<dbReference type="OrthoDB" id="948250at2"/>
<dbReference type="InterPro" id="IPR016181">
    <property type="entry name" value="Acyl_CoA_acyltransferase"/>
</dbReference>
<dbReference type="EMBL" id="SMAE01000011">
    <property type="protein sequence ID" value="TCS87456.1"/>
    <property type="molecule type" value="Genomic_DNA"/>
</dbReference>
<dbReference type="Proteomes" id="UP000294567">
    <property type="component" value="Unassembled WGS sequence"/>
</dbReference>
<proteinExistence type="predicted"/>